<dbReference type="PANTHER" id="PTHR37299:SF1">
    <property type="entry name" value="STAGE 0 SPORULATION PROTEIN A HOMOLOG"/>
    <property type="match status" value="1"/>
</dbReference>
<dbReference type="InterPro" id="IPR001789">
    <property type="entry name" value="Sig_transdc_resp-reg_receiver"/>
</dbReference>
<dbReference type="Proteomes" id="UP000294155">
    <property type="component" value="Unassembled WGS sequence"/>
</dbReference>
<dbReference type="Gene3D" id="2.40.50.1020">
    <property type="entry name" value="LytTr DNA-binding domain"/>
    <property type="match status" value="1"/>
</dbReference>
<dbReference type="OrthoDB" id="1646880at2"/>
<gene>
    <name evidence="4" type="ORF">EWM57_16055</name>
</gene>
<dbReference type="EMBL" id="SEWE01000039">
    <property type="protein sequence ID" value="RYU77923.1"/>
    <property type="molecule type" value="Genomic_DNA"/>
</dbReference>
<dbReference type="SUPFAM" id="SSF52172">
    <property type="entry name" value="CheY-like"/>
    <property type="match status" value="1"/>
</dbReference>
<protein>
    <submittedName>
        <fullName evidence="4">Response regulator transcription factor</fullName>
    </submittedName>
</protein>
<evidence type="ECO:0000259" key="2">
    <source>
        <dbReference type="PROSITE" id="PS50110"/>
    </source>
</evidence>
<evidence type="ECO:0000313" key="4">
    <source>
        <dbReference type="EMBL" id="RYU77923.1"/>
    </source>
</evidence>
<dbReference type="AlphaFoldDB" id="A0A4Q5LAE7"/>
<feature type="domain" description="Response regulatory" evidence="2">
    <location>
        <begin position="9"/>
        <end position="122"/>
    </location>
</feature>
<dbReference type="GO" id="GO:0000156">
    <property type="term" value="F:phosphorelay response regulator activity"/>
    <property type="evidence" value="ECO:0007669"/>
    <property type="project" value="InterPro"/>
</dbReference>
<keyword evidence="1" id="KW-0597">Phosphoprotein</keyword>
<dbReference type="InterPro" id="IPR011006">
    <property type="entry name" value="CheY-like_superfamily"/>
</dbReference>
<organism evidence="4 5">
    <name type="scientific">Hymenobacter persicinus</name>
    <dbReference type="NCBI Taxonomy" id="2025506"/>
    <lineage>
        <taxon>Bacteria</taxon>
        <taxon>Pseudomonadati</taxon>
        <taxon>Bacteroidota</taxon>
        <taxon>Cytophagia</taxon>
        <taxon>Cytophagales</taxon>
        <taxon>Hymenobacteraceae</taxon>
        <taxon>Hymenobacter</taxon>
    </lineage>
</organism>
<dbReference type="Pfam" id="PF04397">
    <property type="entry name" value="LytTR"/>
    <property type="match status" value="1"/>
</dbReference>
<feature type="modified residue" description="4-aspartylphosphate" evidence="1">
    <location>
        <position position="61"/>
    </location>
</feature>
<evidence type="ECO:0000259" key="3">
    <source>
        <dbReference type="PROSITE" id="PS50930"/>
    </source>
</evidence>
<dbReference type="Gene3D" id="3.40.50.2300">
    <property type="match status" value="1"/>
</dbReference>
<name>A0A4Q5LAE7_9BACT</name>
<dbReference type="PROSITE" id="PS50930">
    <property type="entry name" value="HTH_LYTTR"/>
    <property type="match status" value="1"/>
</dbReference>
<dbReference type="InterPro" id="IPR007492">
    <property type="entry name" value="LytTR_DNA-bd_dom"/>
</dbReference>
<sequence length="244" mass="27623">MTSAARPLRCAIIDDNEINRLTLEHMVEMTDGLELAASLPDARQALTWLREAPALDLLLLDVEMPHLSGLDLVRLLPAPAPAVVLVTSHTTYAVDAFDLQVADYLVKPVDYPRFLKAIERVRSRQVPAAAAVAPDDALTTDGQNLFVRVNNKLVRVDFNEVLYIEALSTYSVLVTEKQKHIVYVTLKSMEERLPFAHFARVHRSYIVNTRRIESVEDNQLRLGQYEVPIGKSYQADFMRRLRSL</sequence>
<evidence type="ECO:0000313" key="5">
    <source>
        <dbReference type="Proteomes" id="UP000294155"/>
    </source>
</evidence>
<dbReference type="SMART" id="SM00850">
    <property type="entry name" value="LytTR"/>
    <property type="match status" value="1"/>
</dbReference>
<dbReference type="PANTHER" id="PTHR37299">
    <property type="entry name" value="TRANSCRIPTIONAL REGULATOR-RELATED"/>
    <property type="match status" value="1"/>
</dbReference>
<keyword evidence="5" id="KW-1185">Reference proteome</keyword>
<proteinExistence type="predicted"/>
<evidence type="ECO:0000256" key="1">
    <source>
        <dbReference type="PROSITE-ProRule" id="PRU00169"/>
    </source>
</evidence>
<accession>A0A4Q5LAE7</accession>
<feature type="domain" description="HTH LytTR-type" evidence="3">
    <location>
        <begin position="145"/>
        <end position="243"/>
    </location>
</feature>
<dbReference type="SMART" id="SM00448">
    <property type="entry name" value="REC"/>
    <property type="match status" value="1"/>
</dbReference>
<dbReference type="PROSITE" id="PS50110">
    <property type="entry name" value="RESPONSE_REGULATORY"/>
    <property type="match status" value="1"/>
</dbReference>
<dbReference type="GO" id="GO:0003677">
    <property type="term" value="F:DNA binding"/>
    <property type="evidence" value="ECO:0007669"/>
    <property type="project" value="InterPro"/>
</dbReference>
<dbReference type="RefSeq" id="WP_129922176.1">
    <property type="nucleotide sequence ID" value="NZ_SEWE01000039.1"/>
</dbReference>
<dbReference type="InterPro" id="IPR046947">
    <property type="entry name" value="LytR-like"/>
</dbReference>
<reference evidence="4 5" key="1">
    <citation type="submission" date="2019-02" db="EMBL/GenBank/DDBJ databases">
        <title>Bacterial novel species isolated from soil.</title>
        <authorList>
            <person name="Jung H.-Y."/>
        </authorList>
    </citation>
    <scope>NUCLEOTIDE SEQUENCE [LARGE SCALE GENOMIC DNA]</scope>
    <source>
        <strain evidence="4 5">1-3-3-3</strain>
    </source>
</reference>
<comment type="caution">
    <text evidence="4">The sequence shown here is derived from an EMBL/GenBank/DDBJ whole genome shotgun (WGS) entry which is preliminary data.</text>
</comment>
<dbReference type="Pfam" id="PF00072">
    <property type="entry name" value="Response_reg"/>
    <property type="match status" value="1"/>
</dbReference>